<evidence type="ECO:0000256" key="1">
    <source>
        <dbReference type="PROSITE-ProRule" id="PRU00047"/>
    </source>
</evidence>
<name>A0A151UAZ6_CAJCA</name>
<keyword evidence="1" id="KW-0863">Zinc-finger</keyword>
<dbReference type="Proteomes" id="UP000075243">
    <property type="component" value="Chromosome 1"/>
</dbReference>
<dbReference type="SMART" id="SM00343">
    <property type="entry name" value="ZnF_C2HC"/>
    <property type="match status" value="1"/>
</dbReference>
<protein>
    <recommendedName>
        <fullName evidence="2">CCHC-type domain-containing protein</fullName>
    </recommendedName>
</protein>
<proteinExistence type="predicted"/>
<accession>A0A151UAZ6</accession>
<evidence type="ECO:0000313" key="4">
    <source>
        <dbReference type="Proteomes" id="UP000075243"/>
    </source>
</evidence>
<organism evidence="3 4">
    <name type="scientific">Cajanus cajan</name>
    <name type="common">Pigeon pea</name>
    <name type="synonym">Cajanus indicus</name>
    <dbReference type="NCBI Taxonomy" id="3821"/>
    <lineage>
        <taxon>Eukaryota</taxon>
        <taxon>Viridiplantae</taxon>
        <taxon>Streptophyta</taxon>
        <taxon>Embryophyta</taxon>
        <taxon>Tracheophyta</taxon>
        <taxon>Spermatophyta</taxon>
        <taxon>Magnoliopsida</taxon>
        <taxon>eudicotyledons</taxon>
        <taxon>Gunneridae</taxon>
        <taxon>Pentapetalae</taxon>
        <taxon>rosids</taxon>
        <taxon>fabids</taxon>
        <taxon>Fabales</taxon>
        <taxon>Fabaceae</taxon>
        <taxon>Papilionoideae</taxon>
        <taxon>50 kb inversion clade</taxon>
        <taxon>NPAAA clade</taxon>
        <taxon>indigoferoid/millettioid clade</taxon>
        <taxon>Phaseoleae</taxon>
        <taxon>Cajanus</taxon>
    </lineage>
</organism>
<dbReference type="GO" id="GO:0003676">
    <property type="term" value="F:nucleic acid binding"/>
    <property type="evidence" value="ECO:0007669"/>
    <property type="project" value="InterPro"/>
</dbReference>
<sequence>MELQQDEVGRKQKSIALRSRWRKYNRTLRDKAQPLCYECKKPRHYKTECPELEKEKEKEKKKSTLHKMKKAMMATWEDLDTTSSKDDEQANICLMADT</sequence>
<dbReference type="OMA" id="PGHFKSD"/>
<dbReference type="GO" id="GO:0008270">
    <property type="term" value="F:zinc ion binding"/>
    <property type="evidence" value="ECO:0007669"/>
    <property type="project" value="UniProtKB-KW"/>
</dbReference>
<dbReference type="InterPro" id="IPR036875">
    <property type="entry name" value="Znf_CCHC_sf"/>
</dbReference>
<dbReference type="InterPro" id="IPR001878">
    <property type="entry name" value="Znf_CCHC"/>
</dbReference>
<dbReference type="PROSITE" id="PS50158">
    <property type="entry name" value="ZF_CCHC"/>
    <property type="match status" value="1"/>
</dbReference>
<keyword evidence="4" id="KW-1185">Reference proteome</keyword>
<dbReference type="AlphaFoldDB" id="A0A151UAZ6"/>
<dbReference type="SUPFAM" id="SSF57756">
    <property type="entry name" value="Retrovirus zinc finger-like domains"/>
    <property type="match status" value="1"/>
</dbReference>
<keyword evidence="1" id="KW-0479">Metal-binding</keyword>
<feature type="domain" description="CCHC-type" evidence="2">
    <location>
        <begin position="36"/>
        <end position="51"/>
    </location>
</feature>
<dbReference type="Gramene" id="C.cajan_20064.t">
    <property type="protein sequence ID" value="C.cajan_20064.t"/>
    <property type="gene ID" value="C.cajan_20064"/>
</dbReference>
<reference evidence="3 4" key="1">
    <citation type="journal article" date="2012" name="Nat. Biotechnol.">
        <title>Draft genome sequence of pigeonpea (Cajanus cajan), an orphan legume crop of resource-poor farmers.</title>
        <authorList>
            <person name="Varshney R.K."/>
            <person name="Chen W."/>
            <person name="Li Y."/>
            <person name="Bharti A.K."/>
            <person name="Saxena R.K."/>
            <person name="Schlueter J.A."/>
            <person name="Donoghue M.T."/>
            <person name="Azam S."/>
            <person name="Fan G."/>
            <person name="Whaley A.M."/>
            <person name="Farmer A.D."/>
            <person name="Sheridan J."/>
            <person name="Iwata A."/>
            <person name="Tuteja R."/>
            <person name="Penmetsa R.V."/>
            <person name="Wu W."/>
            <person name="Upadhyaya H.D."/>
            <person name="Yang S.P."/>
            <person name="Shah T."/>
            <person name="Saxena K.B."/>
            <person name="Michael T."/>
            <person name="McCombie W.R."/>
            <person name="Yang B."/>
            <person name="Zhang G."/>
            <person name="Yang H."/>
            <person name="Wang J."/>
            <person name="Spillane C."/>
            <person name="Cook D.R."/>
            <person name="May G.D."/>
            <person name="Xu X."/>
            <person name="Jackson S.A."/>
        </authorList>
    </citation>
    <scope>NUCLEOTIDE SEQUENCE [LARGE SCALE GENOMIC DNA]</scope>
    <source>
        <strain evidence="4">cv. Asha</strain>
    </source>
</reference>
<dbReference type="EMBL" id="CM003603">
    <property type="protein sequence ID" value="KYP76418.1"/>
    <property type="molecule type" value="Genomic_DNA"/>
</dbReference>
<gene>
    <name evidence="3" type="ORF">KK1_020660</name>
</gene>
<evidence type="ECO:0000313" key="3">
    <source>
        <dbReference type="EMBL" id="KYP76418.1"/>
    </source>
</evidence>
<dbReference type="STRING" id="3821.A0A151UAZ6"/>
<dbReference type="Gene3D" id="4.10.60.10">
    <property type="entry name" value="Zinc finger, CCHC-type"/>
    <property type="match status" value="1"/>
</dbReference>
<keyword evidence="1" id="KW-0862">Zinc</keyword>
<evidence type="ECO:0000259" key="2">
    <source>
        <dbReference type="PROSITE" id="PS50158"/>
    </source>
</evidence>